<gene>
    <name evidence="1" type="ORF">SB48_HM08orf00686</name>
</gene>
<evidence type="ECO:0000313" key="1">
    <source>
        <dbReference type="EMBL" id="AJO21238.1"/>
    </source>
</evidence>
<reference evidence="2" key="1">
    <citation type="submission" date="2015-01" db="EMBL/GenBank/DDBJ databases">
        <title>Comparative genome analysis of Bacillus coagulans HM-08, Clostridium butyricum HM-68, Bacillus subtilis HM-66 and Bacillus paralicheniformis BL-09.</title>
        <authorList>
            <person name="Zhang H."/>
        </authorList>
    </citation>
    <scope>NUCLEOTIDE SEQUENCE [LARGE SCALE GENOMIC DNA]</scope>
    <source>
        <strain evidence="2">HM-08</strain>
    </source>
</reference>
<proteinExistence type="predicted"/>
<organism evidence="1 2">
    <name type="scientific">Heyndrickxia coagulans</name>
    <name type="common">Weizmannia coagulans</name>
    <dbReference type="NCBI Taxonomy" id="1398"/>
    <lineage>
        <taxon>Bacteria</taxon>
        <taxon>Bacillati</taxon>
        <taxon>Bacillota</taxon>
        <taxon>Bacilli</taxon>
        <taxon>Bacillales</taxon>
        <taxon>Bacillaceae</taxon>
        <taxon>Heyndrickxia</taxon>
    </lineage>
</organism>
<protein>
    <submittedName>
        <fullName evidence="1">Uncharacterized protein</fullName>
    </submittedName>
</protein>
<dbReference type="EMBL" id="CP010525">
    <property type="protein sequence ID" value="AJO21238.1"/>
    <property type="molecule type" value="Genomic_DNA"/>
</dbReference>
<name>A0AAN0WAT1_HEYCO</name>
<accession>A0AAN0WAT1</accession>
<dbReference type="AlphaFoldDB" id="A0AAN0WAT1"/>
<keyword evidence="2" id="KW-1185">Reference proteome</keyword>
<dbReference type="Proteomes" id="UP000032024">
    <property type="component" value="Chromosome"/>
</dbReference>
<sequence length="40" mass="4407">MKTLSSWVFSNNHLGKKPEAVPVFKICAISDWQHPPAGQG</sequence>
<evidence type="ECO:0000313" key="2">
    <source>
        <dbReference type="Proteomes" id="UP000032024"/>
    </source>
</evidence>